<evidence type="ECO:0000313" key="8">
    <source>
        <dbReference type="Proteomes" id="UP001059844"/>
    </source>
</evidence>
<evidence type="ECO:0000256" key="5">
    <source>
        <dbReference type="SAM" id="SignalP"/>
    </source>
</evidence>
<dbReference type="PANTHER" id="PTHR30600">
    <property type="entry name" value="CYTOCHROME C PEROXIDASE-RELATED"/>
    <property type="match status" value="1"/>
</dbReference>
<dbReference type="Gene3D" id="1.10.760.10">
    <property type="entry name" value="Cytochrome c-like domain"/>
    <property type="match status" value="1"/>
</dbReference>
<name>A0ABY5IQI6_9FLAO</name>
<feature type="signal peptide" evidence="5">
    <location>
        <begin position="1"/>
        <end position="19"/>
    </location>
</feature>
<evidence type="ECO:0000256" key="4">
    <source>
        <dbReference type="PROSITE-ProRule" id="PRU00433"/>
    </source>
</evidence>
<protein>
    <submittedName>
        <fullName evidence="7">Thiol oxidoreductase</fullName>
    </submittedName>
</protein>
<keyword evidence="5" id="KW-0732">Signal</keyword>
<dbReference type="InterPro" id="IPR010538">
    <property type="entry name" value="DHOR"/>
</dbReference>
<proteinExistence type="predicted"/>
<organism evidence="7 8">
    <name type="scientific">Flavobacterium cerinum</name>
    <dbReference type="NCBI Taxonomy" id="2502784"/>
    <lineage>
        <taxon>Bacteria</taxon>
        <taxon>Pseudomonadati</taxon>
        <taxon>Bacteroidota</taxon>
        <taxon>Flavobacteriia</taxon>
        <taxon>Flavobacteriales</taxon>
        <taxon>Flavobacteriaceae</taxon>
        <taxon>Flavobacterium</taxon>
    </lineage>
</organism>
<dbReference type="PROSITE" id="PS51257">
    <property type="entry name" value="PROKAR_LIPOPROTEIN"/>
    <property type="match status" value="1"/>
</dbReference>
<evidence type="ECO:0000256" key="3">
    <source>
        <dbReference type="ARBA" id="ARBA00023004"/>
    </source>
</evidence>
<dbReference type="Proteomes" id="UP001059844">
    <property type="component" value="Chromosome"/>
</dbReference>
<dbReference type="PROSITE" id="PS51007">
    <property type="entry name" value="CYTC"/>
    <property type="match status" value="1"/>
</dbReference>
<gene>
    <name evidence="7" type="ORF">NOX80_09245</name>
</gene>
<dbReference type="InterPro" id="IPR009056">
    <property type="entry name" value="Cyt_c-like_dom"/>
</dbReference>
<dbReference type="SUPFAM" id="SSF46626">
    <property type="entry name" value="Cytochrome c"/>
    <property type="match status" value="1"/>
</dbReference>
<evidence type="ECO:0000313" key="7">
    <source>
        <dbReference type="EMBL" id="UUC43817.1"/>
    </source>
</evidence>
<keyword evidence="8" id="KW-1185">Reference proteome</keyword>
<keyword evidence="1 4" id="KW-0349">Heme</keyword>
<keyword evidence="3 4" id="KW-0408">Iron</keyword>
<feature type="chain" id="PRO_5046722003" evidence="5">
    <location>
        <begin position="20"/>
        <end position="462"/>
    </location>
</feature>
<dbReference type="InterPro" id="IPR036909">
    <property type="entry name" value="Cyt_c-like_dom_sf"/>
</dbReference>
<dbReference type="InterPro" id="IPR051395">
    <property type="entry name" value="Cytochrome_c_Peroxidase/MauG"/>
</dbReference>
<evidence type="ECO:0000259" key="6">
    <source>
        <dbReference type="PROSITE" id="PS51007"/>
    </source>
</evidence>
<evidence type="ECO:0000256" key="2">
    <source>
        <dbReference type="ARBA" id="ARBA00022723"/>
    </source>
</evidence>
<feature type="domain" description="Cytochrome c" evidence="6">
    <location>
        <begin position="331"/>
        <end position="462"/>
    </location>
</feature>
<dbReference type="PIRSF" id="PIRSF028099">
    <property type="entry name" value="DUF1111"/>
    <property type="match status" value="1"/>
</dbReference>
<reference evidence="7" key="1">
    <citation type="submission" date="2022-07" db="EMBL/GenBank/DDBJ databases">
        <title>Isolation, identification, and degradation of a PFOSA degrading strain from sewage treatment plant.</title>
        <authorList>
            <person name="Zhang L."/>
            <person name="Huo Y."/>
        </authorList>
    </citation>
    <scope>NUCLEOTIDE SEQUENCE</scope>
    <source>
        <strain evidence="7">C1</strain>
    </source>
</reference>
<dbReference type="RefSeq" id="WP_256549485.1">
    <property type="nucleotide sequence ID" value="NZ_CP101751.1"/>
</dbReference>
<accession>A0ABY5IQI6</accession>
<dbReference type="PANTHER" id="PTHR30600:SF4">
    <property type="entry name" value="CYTOCHROME C DOMAIN-CONTAINING PROTEIN"/>
    <property type="match status" value="1"/>
</dbReference>
<sequence length="462" mass="49676">MIKKYIALSLLGMTLLSCSNNDGDAAEYENIPDLNDRLMAGGETTVFLATSNAFSTPAPNLDPQSLGLHLSGDVQFESIFVTAPANVNSGLGPIFNNSSCIACHPRDGRSAFPLIINNRSGLLVRASIPGTDAHGGPLAAPGFGLQIQNQALFGYTPEAAYQVTFEERTETLADGTVVTLKKPIITLTNPYTPFPAGMMLSPRIGTPVFGLGLLEAIPEANILALQDVNDNNGDGISGKANYVWDPVLQQTVLGRFGWKANTGTILVQCAAAYVEDMGITNYVFPNETGHNQSNGQDGLNDDPEITNDVLDQVALYCKTLAVPAPRNISNRQVREGAGIFERIGCAQCHTPKQTTGFSPIAALSNQTIFPYSDLLLHDMGEGLADNRPDFLASGSEWKTRPLWGIGLTELVNGHTFFLHDGRARNLTEAILWHGGEGQKAKDRFKQLSTSERNALLAFLNSL</sequence>
<dbReference type="Pfam" id="PF06537">
    <property type="entry name" value="DHOR"/>
    <property type="match status" value="1"/>
</dbReference>
<keyword evidence="2 4" id="KW-0479">Metal-binding</keyword>
<dbReference type="EMBL" id="CP101751">
    <property type="protein sequence ID" value="UUC43817.1"/>
    <property type="molecule type" value="Genomic_DNA"/>
</dbReference>
<evidence type="ECO:0000256" key="1">
    <source>
        <dbReference type="ARBA" id="ARBA00022617"/>
    </source>
</evidence>